<evidence type="ECO:0000256" key="3">
    <source>
        <dbReference type="ARBA" id="ARBA00035646"/>
    </source>
</evidence>
<dbReference type="OrthoDB" id="4961198at2"/>
<comment type="subcellular location">
    <subcellularLocation>
        <location evidence="2">Gas vesicle</location>
    </subcellularLocation>
</comment>
<reference evidence="4 5" key="1">
    <citation type="journal article" date="2018" name="Environ. Microbiol.">
        <title>Novel energy conservation strategies and behaviour of Pelotomaculum schinkii driving syntrophic propionate catabolism.</title>
        <authorList>
            <person name="Hidalgo-Ahumada C.A.P."/>
            <person name="Nobu M.K."/>
            <person name="Narihiro T."/>
            <person name="Tamaki H."/>
            <person name="Liu W.T."/>
            <person name="Kamagata Y."/>
            <person name="Stams A.J.M."/>
            <person name="Imachi H."/>
            <person name="Sousa D.Z."/>
        </authorList>
    </citation>
    <scope>NUCLEOTIDE SEQUENCE [LARGE SCALE GENOMIC DNA]</scope>
    <source>
        <strain evidence="4 5">MGP</strain>
    </source>
</reference>
<dbReference type="PANTHER" id="PTHR35344:SF4">
    <property type="entry name" value="GAS VESICLE PROTEIN A1"/>
    <property type="match status" value="1"/>
</dbReference>
<dbReference type="RefSeq" id="WP_134214545.1">
    <property type="nucleotide sequence ID" value="NZ_QFFZ01000035.1"/>
</dbReference>
<accession>A0A4Y7RNQ0</accession>
<keyword evidence="1" id="KW-0304">Gas vesicle</keyword>
<dbReference type="GO" id="GO:0012506">
    <property type="term" value="C:vesicle membrane"/>
    <property type="evidence" value="ECO:0007669"/>
    <property type="project" value="InterPro"/>
</dbReference>
<dbReference type="InterPro" id="IPR050530">
    <property type="entry name" value="GvpA"/>
</dbReference>
<dbReference type="GO" id="GO:0005198">
    <property type="term" value="F:structural molecule activity"/>
    <property type="evidence" value="ECO:0007669"/>
    <property type="project" value="InterPro"/>
</dbReference>
<dbReference type="Pfam" id="PF00741">
    <property type="entry name" value="Gas_vesicle"/>
    <property type="match status" value="1"/>
</dbReference>
<dbReference type="InterPro" id="IPR000638">
    <property type="entry name" value="Gas-vesicle_GvpA-like"/>
</dbReference>
<sequence length="345" mass="38606">MVSKGKQLYPSQRREVTLNDLLDRLLTKGLMLNSDVVVSVSGIPLLGLNLRLALGGMSTMLRYGFMTDWDDAIRSAAKKKRVEAGLHLEDGEKLLLSLFGSCWYSKGIYSAWRPGLIYLTDRRLLLCRQEPSETLLDINLWLISGIDNRQVKHFSDQNRQEVWLTMTSGDVVRLHCIDSERLLDTLKKAHALAGPKNINLPAPDIGEMIWHLTPGGKVNCAWQPGAFSVQDGGLRWLGHSRQSLSFRVFATDVLALEFVEEDIMSGPDGRAVLEMHYLGRTNPEKAYFAGDMNALRPWVLLLREARRDILETCPACGAPAPTVRLLNKGCAVCGWLSARLKRLLP</sequence>
<proteinExistence type="inferred from homology"/>
<evidence type="ECO:0000256" key="2">
    <source>
        <dbReference type="ARBA" id="ARBA00035108"/>
    </source>
</evidence>
<comment type="caution">
    <text evidence="4">The sequence shown here is derived from an EMBL/GenBank/DDBJ whole genome shotgun (WGS) entry which is preliminary data.</text>
</comment>
<dbReference type="Proteomes" id="UP000297597">
    <property type="component" value="Unassembled WGS sequence"/>
</dbReference>
<comment type="similarity">
    <text evidence="3">Belongs to the gas vesicle GvpA family.</text>
</comment>
<dbReference type="GO" id="GO:0031411">
    <property type="term" value="C:gas vesicle"/>
    <property type="evidence" value="ECO:0007669"/>
    <property type="project" value="UniProtKB-SubCell"/>
</dbReference>
<dbReference type="EMBL" id="QFFZ01000035">
    <property type="protein sequence ID" value="TEB09937.1"/>
    <property type="molecule type" value="Genomic_DNA"/>
</dbReference>
<name>A0A4Y7RNQ0_9FIRM</name>
<evidence type="ECO:0000313" key="5">
    <source>
        <dbReference type="Proteomes" id="UP000297597"/>
    </source>
</evidence>
<organism evidence="4 5">
    <name type="scientific">Pelotomaculum propionicicum</name>
    <dbReference type="NCBI Taxonomy" id="258475"/>
    <lineage>
        <taxon>Bacteria</taxon>
        <taxon>Bacillati</taxon>
        <taxon>Bacillota</taxon>
        <taxon>Clostridia</taxon>
        <taxon>Eubacteriales</taxon>
        <taxon>Desulfotomaculaceae</taxon>
        <taxon>Pelotomaculum</taxon>
    </lineage>
</organism>
<evidence type="ECO:0000256" key="1">
    <source>
        <dbReference type="ARBA" id="ARBA00022987"/>
    </source>
</evidence>
<evidence type="ECO:0000313" key="4">
    <source>
        <dbReference type="EMBL" id="TEB09937.1"/>
    </source>
</evidence>
<gene>
    <name evidence="4" type="primary">gvpA_1</name>
    <name evidence="4" type="ORF">Pmgp_02740</name>
</gene>
<dbReference type="PANTHER" id="PTHR35344">
    <property type="entry name" value="GAS VESICLE STRUCTURAL PROTEIN 2-RELATED"/>
    <property type="match status" value="1"/>
</dbReference>
<dbReference type="AlphaFoldDB" id="A0A4Y7RNQ0"/>
<keyword evidence="5" id="KW-1185">Reference proteome</keyword>
<protein>
    <submittedName>
        <fullName evidence="4">Gas vesicle structural protein</fullName>
    </submittedName>
</protein>